<sequence length="168" mass="18582">MRNDSAHKRGHSAARWSMPSSFSLTTDWNSMKLYGKLNYLEVTCAAADAINLDKPKKDPLVKQAMQIPKNKKEMAKTAFETPTALTPKVLALKGPMHSFHAATAAFKSPRLSKASILANIVSPDQTPSQNLRVTQCLWQADEPVMNDFGFLPTCPTTPVSVNESYCLW</sequence>
<organism evidence="1 2">
    <name type="scientific">Dreissena polymorpha</name>
    <name type="common">Zebra mussel</name>
    <name type="synonym">Mytilus polymorpha</name>
    <dbReference type="NCBI Taxonomy" id="45954"/>
    <lineage>
        <taxon>Eukaryota</taxon>
        <taxon>Metazoa</taxon>
        <taxon>Spiralia</taxon>
        <taxon>Lophotrochozoa</taxon>
        <taxon>Mollusca</taxon>
        <taxon>Bivalvia</taxon>
        <taxon>Autobranchia</taxon>
        <taxon>Heteroconchia</taxon>
        <taxon>Euheterodonta</taxon>
        <taxon>Imparidentia</taxon>
        <taxon>Neoheterodontei</taxon>
        <taxon>Myida</taxon>
        <taxon>Dreissenoidea</taxon>
        <taxon>Dreissenidae</taxon>
        <taxon>Dreissena</taxon>
    </lineage>
</organism>
<keyword evidence="2" id="KW-1185">Reference proteome</keyword>
<protein>
    <submittedName>
        <fullName evidence="1">Uncharacterized protein</fullName>
    </submittedName>
</protein>
<accession>A0A9D4BG46</accession>
<dbReference type="EMBL" id="JAIWYP010000016">
    <property type="protein sequence ID" value="KAH3693549.1"/>
    <property type="molecule type" value="Genomic_DNA"/>
</dbReference>
<dbReference type="AlphaFoldDB" id="A0A9D4BG46"/>
<reference evidence="1" key="2">
    <citation type="submission" date="2020-11" db="EMBL/GenBank/DDBJ databases">
        <authorList>
            <person name="McCartney M.A."/>
            <person name="Auch B."/>
            <person name="Kono T."/>
            <person name="Mallez S."/>
            <person name="Becker A."/>
            <person name="Gohl D.M."/>
            <person name="Silverstein K.A.T."/>
            <person name="Koren S."/>
            <person name="Bechman K.B."/>
            <person name="Herman A."/>
            <person name="Abrahante J.E."/>
            <person name="Garbe J."/>
        </authorList>
    </citation>
    <scope>NUCLEOTIDE SEQUENCE</scope>
    <source>
        <strain evidence="1">Duluth1</strain>
        <tissue evidence="1">Whole animal</tissue>
    </source>
</reference>
<gene>
    <name evidence="1" type="ORF">DPMN_080982</name>
</gene>
<evidence type="ECO:0000313" key="1">
    <source>
        <dbReference type="EMBL" id="KAH3693549.1"/>
    </source>
</evidence>
<evidence type="ECO:0000313" key="2">
    <source>
        <dbReference type="Proteomes" id="UP000828390"/>
    </source>
</evidence>
<comment type="caution">
    <text evidence="1">The sequence shown here is derived from an EMBL/GenBank/DDBJ whole genome shotgun (WGS) entry which is preliminary data.</text>
</comment>
<reference evidence="1" key="1">
    <citation type="journal article" date="2019" name="bioRxiv">
        <title>The Genome of the Zebra Mussel, Dreissena polymorpha: A Resource for Invasive Species Research.</title>
        <authorList>
            <person name="McCartney M.A."/>
            <person name="Auch B."/>
            <person name="Kono T."/>
            <person name="Mallez S."/>
            <person name="Zhang Y."/>
            <person name="Obille A."/>
            <person name="Becker A."/>
            <person name="Abrahante J.E."/>
            <person name="Garbe J."/>
            <person name="Badalamenti J.P."/>
            <person name="Herman A."/>
            <person name="Mangelson H."/>
            <person name="Liachko I."/>
            <person name="Sullivan S."/>
            <person name="Sone E.D."/>
            <person name="Koren S."/>
            <person name="Silverstein K.A.T."/>
            <person name="Beckman K.B."/>
            <person name="Gohl D.M."/>
        </authorList>
    </citation>
    <scope>NUCLEOTIDE SEQUENCE</scope>
    <source>
        <strain evidence="1">Duluth1</strain>
        <tissue evidence="1">Whole animal</tissue>
    </source>
</reference>
<dbReference type="Proteomes" id="UP000828390">
    <property type="component" value="Unassembled WGS sequence"/>
</dbReference>
<proteinExistence type="predicted"/>
<name>A0A9D4BG46_DREPO</name>